<name>A0ABS5JQU0_9BACT</name>
<proteinExistence type="predicted"/>
<protein>
    <recommendedName>
        <fullName evidence="4">DUF4837 family protein</fullName>
    </recommendedName>
</protein>
<feature type="chain" id="PRO_5045523498" description="DUF4837 family protein" evidence="1">
    <location>
        <begin position="21"/>
        <end position="283"/>
    </location>
</feature>
<reference evidence="2 3" key="1">
    <citation type="journal article" date="2015" name="Int. J. Syst. Evol. Microbiol.">
        <title>Carboxylicivirga linearis sp. nov., isolated from a sea cucumber culture pond.</title>
        <authorList>
            <person name="Wang F.Q."/>
            <person name="Zhou Y.X."/>
            <person name="Lin X.Z."/>
            <person name="Chen G.J."/>
            <person name="Du Z.J."/>
        </authorList>
    </citation>
    <scope>NUCLEOTIDE SEQUENCE [LARGE SCALE GENOMIC DNA]</scope>
    <source>
        <strain evidence="2 3">FB218</strain>
    </source>
</reference>
<keyword evidence="1" id="KW-0732">Signal</keyword>
<dbReference type="RefSeq" id="WP_212213276.1">
    <property type="nucleotide sequence ID" value="NZ_JAGUCO010000001.1"/>
</dbReference>
<evidence type="ECO:0008006" key="4">
    <source>
        <dbReference type="Google" id="ProtNLM"/>
    </source>
</evidence>
<gene>
    <name evidence="2" type="ORF">KEM10_02955</name>
</gene>
<keyword evidence="3" id="KW-1185">Reference proteome</keyword>
<organism evidence="2 3">
    <name type="scientific">Carboxylicivirga linearis</name>
    <dbReference type="NCBI Taxonomy" id="1628157"/>
    <lineage>
        <taxon>Bacteria</taxon>
        <taxon>Pseudomonadati</taxon>
        <taxon>Bacteroidota</taxon>
        <taxon>Bacteroidia</taxon>
        <taxon>Marinilabiliales</taxon>
        <taxon>Marinilabiliaceae</taxon>
        <taxon>Carboxylicivirga</taxon>
    </lineage>
</organism>
<feature type="signal peptide" evidence="1">
    <location>
        <begin position="1"/>
        <end position="20"/>
    </location>
</feature>
<dbReference type="EMBL" id="JAGUCO010000001">
    <property type="protein sequence ID" value="MBS2097221.1"/>
    <property type="molecule type" value="Genomic_DNA"/>
</dbReference>
<evidence type="ECO:0000256" key="1">
    <source>
        <dbReference type="SAM" id="SignalP"/>
    </source>
</evidence>
<evidence type="ECO:0000313" key="3">
    <source>
        <dbReference type="Proteomes" id="UP000708576"/>
    </source>
</evidence>
<dbReference type="Proteomes" id="UP000708576">
    <property type="component" value="Unassembled WGS sequence"/>
</dbReference>
<comment type="caution">
    <text evidence="2">The sequence shown here is derived from an EMBL/GenBank/DDBJ whole genome shotgun (WGS) entry which is preliminary data.</text>
</comment>
<sequence>MKRITLFVLMVTSVFTGAFSKDHLPSEQDYKAFLKSKTLVVMDTNPMSDFNFKIKEVMEDVWTVTDYDFISQQEFEDKKGDPSYSFLLSTTVTFSMDKTKARYTFLSLLMGKSETEVRDLPDLCSIPLSYLRVEDDSYAYKMEAFVRFIQDHVNLMIAQPDLIKANVFKYYNKNIKSLKDKTLYLVKDDLASNVNTLSKINNLYPYDVKLVTQEEVEQALKRKDPNIVILHKVGPEGTKYKARCYKILVGAADSRFYYFDYHMINKKKPDGLLDRDLKQMGSR</sequence>
<accession>A0ABS5JQU0</accession>
<evidence type="ECO:0000313" key="2">
    <source>
        <dbReference type="EMBL" id="MBS2097221.1"/>
    </source>
</evidence>